<sequence length="343" mass="39392">MALDQIWKQQLALVCYGNQFLTQHVDIEQWIEHTIFKNYDLQFRSLEPSQLLAQHFKIWLTHLKAQGVSQLSLHPSSLIASEANPNPQVELLELPHIIISHHPKQKFVWMIGKELAAWDSEGLAENLMLAQTNAKQQLCFWRYALPSKYSKHVNAALKAANWDEIEQYLQRELFQHPFSKDFIFEASNNSYTGLNQANANSLLPPAYPVPYIHQSLYRLDALSLHIGDLIQHPYQETGEIYPPEQQQQLRQFADKISLLQQKFIVKVANHYQTATLTMQPIPSATATNNANSSANVDQIQPQHNPPYPNMPQPAAKHEPRQSNAWKLVLLVIVLCALAYYFGW</sequence>
<evidence type="ECO:0000313" key="3">
    <source>
        <dbReference type="EMBL" id="AOA59157.1"/>
    </source>
</evidence>
<accession>A0A1B2M1T2</accession>
<dbReference type="KEGG" id="ala:BFG52_12885"/>
<dbReference type="EMBL" id="CP016895">
    <property type="protein sequence ID" value="AOA59157.1"/>
    <property type="molecule type" value="Genomic_DNA"/>
</dbReference>
<keyword evidence="2" id="KW-0472">Membrane</keyword>
<protein>
    <submittedName>
        <fullName evidence="3">Uncharacterized protein</fullName>
    </submittedName>
</protein>
<dbReference type="STRING" id="1789224.BFG52_12885"/>
<dbReference type="OrthoDB" id="6702200at2"/>
<feature type="compositionally biased region" description="Low complexity" evidence="1">
    <location>
        <begin position="285"/>
        <end position="295"/>
    </location>
</feature>
<dbReference type="Proteomes" id="UP000093391">
    <property type="component" value="Chromosome"/>
</dbReference>
<gene>
    <name evidence="3" type="ORF">BFG52_12885</name>
</gene>
<feature type="transmembrane region" description="Helical" evidence="2">
    <location>
        <begin position="324"/>
        <end position="342"/>
    </location>
</feature>
<keyword evidence="2" id="KW-0812">Transmembrane</keyword>
<reference evidence="3 4" key="1">
    <citation type="submission" date="2016-08" db="EMBL/GenBank/DDBJ databases">
        <authorList>
            <person name="Seilhamer J.J."/>
        </authorList>
    </citation>
    <scope>NUCLEOTIDE SEQUENCE [LARGE SCALE GENOMIC DNA]</scope>
    <source>
        <strain evidence="3 4">BRTC-1</strain>
    </source>
</reference>
<dbReference type="RefSeq" id="WP_067556965.1">
    <property type="nucleotide sequence ID" value="NZ_CP016895.1"/>
</dbReference>
<dbReference type="AlphaFoldDB" id="A0A1B2M1T2"/>
<name>A0A1B2M1T2_9GAMM</name>
<proteinExistence type="predicted"/>
<evidence type="ECO:0000313" key="4">
    <source>
        <dbReference type="Proteomes" id="UP000093391"/>
    </source>
</evidence>
<organism evidence="3 4">
    <name type="scientific">Acinetobacter larvae</name>
    <dbReference type="NCBI Taxonomy" id="1789224"/>
    <lineage>
        <taxon>Bacteria</taxon>
        <taxon>Pseudomonadati</taxon>
        <taxon>Pseudomonadota</taxon>
        <taxon>Gammaproteobacteria</taxon>
        <taxon>Moraxellales</taxon>
        <taxon>Moraxellaceae</taxon>
        <taxon>Acinetobacter</taxon>
    </lineage>
</organism>
<feature type="region of interest" description="Disordered" evidence="1">
    <location>
        <begin position="285"/>
        <end position="318"/>
    </location>
</feature>
<evidence type="ECO:0000256" key="2">
    <source>
        <dbReference type="SAM" id="Phobius"/>
    </source>
</evidence>
<keyword evidence="4" id="KW-1185">Reference proteome</keyword>
<evidence type="ECO:0000256" key="1">
    <source>
        <dbReference type="SAM" id="MobiDB-lite"/>
    </source>
</evidence>
<keyword evidence="2" id="KW-1133">Transmembrane helix</keyword>